<name>A0ABD6A9A2_9EURY</name>
<dbReference type="SUPFAM" id="SSF46785">
    <property type="entry name" value="Winged helix' DNA-binding domain"/>
    <property type="match status" value="1"/>
</dbReference>
<dbReference type="GeneID" id="79316645"/>
<dbReference type="Gene3D" id="1.10.10.10">
    <property type="entry name" value="Winged helix-like DNA-binding domain superfamily/Winged helix DNA-binding domain"/>
    <property type="match status" value="1"/>
</dbReference>
<feature type="compositionally biased region" description="Basic and acidic residues" evidence="2">
    <location>
        <begin position="122"/>
        <end position="134"/>
    </location>
</feature>
<comment type="caution">
    <text evidence="3">The sequence shown here is derived from an EMBL/GenBank/DDBJ whole genome shotgun (WGS) entry which is preliminary data.</text>
</comment>
<feature type="coiled-coil region" evidence="1">
    <location>
        <begin position="185"/>
        <end position="212"/>
    </location>
</feature>
<gene>
    <name evidence="3" type="ORF">ACFQPE_07855</name>
</gene>
<feature type="region of interest" description="Disordered" evidence="2">
    <location>
        <begin position="1"/>
        <end position="134"/>
    </location>
</feature>
<evidence type="ECO:0000313" key="3">
    <source>
        <dbReference type="EMBL" id="MFC7316707.1"/>
    </source>
</evidence>
<accession>A0ABD6A9A2</accession>
<protein>
    <submittedName>
        <fullName evidence="3">Winged helix-turn-helix domain-containing protein</fullName>
    </submittedName>
</protein>
<dbReference type="Pfam" id="PF13412">
    <property type="entry name" value="HTH_24"/>
    <property type="match status" value="1"/>
</dbReference>
<evidence type="ECO:0000313" key="4">
    <source>
        <dbReference type="Proteomes" id="UP001596547"/>
    </source>
</evidence>
<dbReference type="InterPro" id="IPR036388">
    <property type="entry name" value="WH-like_DNA-bd_sf"/>
</dbReference>
<reference evidence="3 4" key="1">
    <citation type="journal article" date="2019" name="Int. J. Syst. Evol. Microbiol.">
        <title>The Global Catalogue of Microorganisms (GCM) 10K type strain sequencing project: providing services to taxonomists for standard genome sequencing and annotation.</title>
        <authorList>
            <consortium name="The Broad Institute Genomics Platform"/>
            <consortium name="The Broad Institute Genome Sequencing Center for Infectious Disease"/>
            <person name="Wu L."/>
            <person name="Ma J."/>
        </authorList>
    </citation>
    <scope>NUCLEOTIDE SEQUENCE [LARGE SCALE GENOMIC DNA]</scope>
    <source>
        <strain evidence="3 4">PSR21</strain>
    </source>
</reference>
<dbReference type="AlphaFoldDB" id="A0ABD6A9A2"/>
<dbReference type="RefSeq" id="WP_276304031.1">
    <property type="nucleotide sequence ID" value="NZ_CP119992.1"/>
</dbReference>
<evidence type="ECO:0000256" key="2">
    <source>
        <dbReference type="SAM" id="MobiDB-lite"/>
    </source>
</evidence>
<dbReference type="Proteomes" id="UP001596547">
    <property type="component" value="Unassembled WGS sequence"/>
</dbReference>
<feature type="compositionally biased region" description="Polar residues" evidence="2">
    <location>
        <begin position="1"/>
        <end position="11"/>
    </location>
</feature>
<organism evidence="3 4">
    <name type="scientific">Halomarina halobia</name>
    <dbReference type="NCBI Taxonomy" id="3033386"/>
    <lineage>
        <taxon>Archaea</taxon>
        <taxon>Methanobacteriati</taxon>
        <taxon>Methanobacteriota</taxon>
        <taxon>Stenosarchaea group</taxon>
        <taxon>Halobacteria</taxon>
        <taxon>Halobacteriales</taxon>
        <taxon>Natronomonadaceae</taxon>
        <taxon>Halomarina</taxon>
    </lineage>
</organism>
<dbReference type="EMBL" id="JBHTBF010000002">
    <property type="protein sequence ID" value="MFC7316707.1"/>
    <property type="molecule type" value="Genomic_DNA"/>
</dbReference>
<keyword evidence="4" id="KW-1185">Reference proteome</keyword>
<dbReference type="InterPro" id="IPR036390">
    <property type="entry name" value="WH_DNA-bd_sf"/>
</dbReference>
<evidence type="ECO:0000256" key="1">
    <source>
        <dbReference type="SAM" id="Coils"/>
    </source>
</evidence>
<feature type="compositionally biased region" description="Basic and acidic residues" evidence="2">
    <location>
        <begin position="27"/>
        <end position="38"/>
    </location>
</feature>
<sequence length="256" mass="28212">MSDSPHASGTGNAPLPSPMPRAVIHKRILDAARSRPDASMEELAADVSGASTKLVEQVLEEYGDPAKGEHEIGGAGSDPSEEHDPPVGAQDAATNERDARSADTPESDPARLTAKQRQALRAIHENPEATQRELGEVLDVSRTTVNQRVNSIDGFEWTNRREFVETMFDTDTMKPKEPDQTPRSVQDLTDRVDDLAERVEALDARIEKRSAQPGSAFSDPALVHKIAHACMRSEHVTEEEELRIFEEFFARVGPRE</sequence>
<feature type="compositionally biased region" description="Basic and acidic residues" evidence="2">
    <location>
        <begin position="94"/>
        <end position="103"/>
    </location>
</feature>
<proteinExistence type="predicted"/>
<keyword evidence="1" id="KW-0175">Coiled coil</keyword>